<keyword evidence="7 8" id="KW-0472">Membrane</keyword>
<evidence type="ECO:0000256" key="2">
    <source>
        <dbReference type="ARBA" id="ARBA00007935"/>
    </source>
</evidence>
<dbReference type="RefSeq" id="WP_117349809.1">
    <property type="nucleotide sequence ID" value="NZ_CP031742.1"/>
</dbReference>
<evidence type="ECO:0000256" key="3">
    <source>
        <dbReference type="ARBA" id="ARBA00022448"/>
    </source>
</evidence>
<dbReference type="Gene3D" id="1.10.3470.10">
    <property type="entry name" value="ABC transporter involved in vitamin B12 uptake, BtuC"/>
    <property type="match status" value="1"/>
</dbReference>
<evidence type="ECO:0000256" key="5">
    <source>
        <dbReference type="ARBA" id="ARBA00022692"/>
    </source>
</evidence>
<comment type="subcellular location">
    <subcellularLocation>
        <location evidence="1">Cell membrane</location>
        <topology evidence="1">Multi-pass membrane protein</topology>
    </subcellularLocation>
</comment>
<dbReference type="AlphaFoldDB" id="A0A385DEE5"/>
<evidence type="ECO:0000256" key="7">
    <source>
        <dbReference type="ARBA" id="ARBA00023136"/>
    </source>
</evidence>
<dbReference type="GO" id="GO:0022857">
    <property type="term" value="F:transmembrane transporter activity"/>
    <property type="evidence" value="ECO:0007669"/>
    <property type="project" value="InterPro"/>
</dbReference>
<dbReference type="KEGG" id="sky:D0C37_18315"/>
<dbReference type="GO" id="GO:0005886">
    <property type="term" value="C:plasma membrane"/>
    <property type="evidence" value="ECO:0007669"/>
    <property type="project" value="UniProtKB-SubCell"/>
</dbReference>
<gene>
    <name evidence="9" type="ORF">D0C37_18315</name>
</gene>
<dbReference type="FunFam" id="1.10.3470.10:FF:000001">
    <property type="entry name" value="Vitamin B12 ABC transporter permease BtuC"/>
    <property type="match status" value="1"/>
</dbReference>
<dbReference type="CDD" id="cd06550">
    <property type="entry name" value="TM_ABC_iron-siderophores_like"/>
    <property type="match status" value="1"/>
</dbReference>
<dbReference type="Proteomes" id="UP000259636">
    <property type="component" value="Chromosome"/>
</dbReference>
<dbReference type="PANTHER" id="PTHR30472">
    <property type="entry name" value="FERRIC ENTEROBACTIN TRANSPORT SYSTEM PERMEASE PROTEIN"/>
    <property type="match status" value="1"/>
</dbReference>
<dbReference type="SUPFAM" id="SSF81345">
    <property type="entry name" value="ABC transporter involved in vitamin B12 uptake, BtuC"/>
    <property type="match status" value="1"/>
</dbReference>
<evidence type="ECO:0000256" key="1">
    <source>
        <dbReference type="ARBA" id="ARBA00004651"/>
    </source>
</evidence>
<keyword evidence="6 8" id="KW-1133">Transmembrane helix</keyword>
<dbReference type="InterPro" id="IPR037294">
    <property type="entry name" value="ABC_BtuC-like"/>
</dbReference>
<evidence type="ECO:0000313" key="9">
    <source>
        <dbReference type="EMBL" id="AXQ56349.1"/>
    </source>
</evidence>
<feature type="transmembrane region" description="Helical" evidence="8">
    <location>
        <begin position="165"/>
        <end position="186"/>
    </location>
</feature>
<feature type="transmembrane region" description="Helical" evidence="8">
    <location>
        <begin position="216"/>
        <end position="238"/>
    </location>
</feature>
<feature type="transmembrane region" description="Helical" evidence="8">
    <location>
        <begin position="21"/>
        <end position="42"/>
    </location>
</feature>
<keyword evidence="4" id="KW-1003">Cell membrane</keyword>
<evidence type="ECO:0000256" key="4">
    <source>
        <dbReference type="ARBA" id="ARBA00022475"/>
    </source>
</evidence>
<proteinExistence type="inferred from homology"/>
<feature type="transmembrane region" description="Helical" evidence="8">
    <location>
        <begin position="258"/>
        <end position="285"/>
    </location>
</feature>
<dbReference type="GO" id="GO:0033214">
    <property type="term" value="P:siderophore-iron import into cell"/>
    <property type="evidence" value="ECO:0007669"/>
    <property type="project" value="TreeGrafter"/>
</dbReference>
<feature type="transmembrane region" description="Helical" evidence="8">
    <location>
        <begin position="133"/>
        <end position="153"/>
    </location>
</feature>
<sequence>MVTALADTPAEAKPRRRALPYPAVLALLTGMLLLAGLAGLALGSVRVPPGEVLAALTGSEPTPLAPVIWNVRLPRVLLAVVVGAGLAVAGTVLQALVRNPLADPFLLGASSGASTGAVLVIVAGVGTGLLGTVALPVAAFAGSMGALVVVYAMARRGGTMTTGRLILAGVAVHYILSALTSLALVLSTEAEHARAILFWTLGGLGGARWDSLFLPAAVLIAGTGLLLALSRPLDLLLAGEEGATVLGLDTHRFRAGAFVLASLVTGVLVAVSGAIGFIGLMVPHAARLLVGAGHRRLLPVTALGGALFLVVADLVARTVAAPEEIPVGVITALTGGPFFLWLLRRSSRGEGVVG</sequence>
<dbReference type="PANTHER" id="PTHR30472:SF67">
    <property type="entry name" value="PERMEASE OF ABC TRANSPORTER-RELATED"/>
    <property type="match status" value="1"/>
</dbReference>
<feature type="transmembrane region" description="Helical" evidence="8">
    <location>
        <begin position="104"/>
        <end position="127"/>
    </location>
</feature>
<name>A0A385DEE5_9ACTN</name>
<organism evidence="9 10">
    <name type="scientific">Streptomyces koyangensis</name>
    <dbReference type="NCBI Taxonomy" id="188770"/>
    <lineage>
        <taxon>Bacteria</taxon>
        <taxon>Bacillati</taxon>
        <taxon>Actinomycetota</taxon>
        <taxon>Actinomycetes</taxon>
        <taxon>Kitasatosporales</taxon>
        <taxon>Streptomycetaceae</taxon>
        <taxon>Streptomyces</taxon>
        <taxon>Streptomyces aurantiacus group</taxon>
    </lineage>
</organism>
<evidence type="ECO:0000256" key="6">
    <source>
        <dbReference type="ARBA" id="ARBA00022989"/>
    </source>
</evidence>
<dbReference type="EMBL" id="CP031742">
    <property type="protein sequence ID" value="AXQ56349.1"/>
    <property type="molecule type" value="Genomic_DNA"/>
</dbReference>
<evidence type="ECO:0000256" key="8">
    <source>
        <dbReference type="SAM" id="Phobius"/>
    </source>
</evidence>
<dbReference type="GeneID" id="300116114"/>
<evidence type="ECO:0000313" key="10">
    <source>
        <dbReference type="Proteomes" id="UP000259636"/>
    </source>
</evidence>
<feature type="transmembrane region" description="Helical" evidence="8">
    <location>
        <begin position="76"/>
        <end position="97"/>
    </location>
</feature>
<dbReference type="Pfam" id="PF01032">
    <property type="entry name" value="FecCD"/>
    <property type="match status" value="1"/>
</dbReference>
<keyword evidence="3" id="KW-0813">Transport</keyword>
<feature type="transmembrane region" description="Helical" evidence="8">
    <location>
        <begin position="297"/>
        <end position="319"/>
    </location>
</feature>
<comment type="similarity">
    <text evidence="2">Belongs to the binding-protein-dependent transport system permease family. FecCD subfamily.</text>
</comment>
<reference evidence="9 10" key="1">
    <citation type="submission" date="2018-08" db="EMBL/GenBank/DDBJ databases">
        <authorList>
            <person name="Ferrada E.E."/>
            <person name="Latorre B.A."/>
        </authorList>
    </citation>
    <scope>NUCLEOTIDE SEQUENCE [LARGE SCALE GENOMIC DNA]</scope>
    <source>
        <strain evidence="9 10">VK-A60T</strain>
    </source>
</reference>
<accession>A0A385DEE5</accession>
<protein>
    <submittedName>
        <fullName evidence="9">Iron ABC transporter permease</fullName>
    </submittedName>
</protein>
<dbReference type="InterPro" id="IPR000522">
    <property type="entry name" value="ABC_transptr_permease_BtuC"/>
</dbReference>
<keyword evidence="5 8" id="KW-0812">Transmembrane</keyword>
<feature type="transmembrane region" description="Helical" evidence="8">
    <location>
        <begin position="325"/>
        <end position="343"/>
    </location>
</feature>